<comment type="caution">
    <text evidence="3">The sequence shown here is derived from an EMBL/GenBank/DDBJ whole genome shotgun (WGS) entry which is preliminary data.</text>
</comment>
<sequence>MIAKLHTEWTVRDICQGFIYNEYEGKGLLGLNGKLTIQPKYQRHYIYNDGKKDVAVIDSLLKEYPLGLIYFNKTKDGQFEVLDGQQRITSFGRFVTGKLTILFNGRETDFTGLPEEKKELVLNSKLVVFVCEGEEGEILEWFQTINIVGVKLNDQEKRNAVFCGPFVDAAKAVFSNTLNANIQKWSHYIRGDVKRQDYLEKALQWISNAKGVSVDKYMSCYRYNTSIAELESYFNSVIDWIAGTFQMDDYMCGLEWGRLYEEYHSKHYDLIQLNNRVRELLLDESIGKCGNIYEYVLGGEAEPRLLEVRIFEDSTKKLVYTRQTALAKEQGISNCPLCALSNDSNRTRIYKIGEMDADHVTAWSRGGATSIENCQMLCKTHNRAKGNK</sequence>
<keyword evidence="4" id="KW-1185">Reference proteome</keyword>
<evidence type="ECO:0000313" key="3">
    <source>
        <dbReference type="EMBL" id="GCB35012.1"/>
    </source>
</evidence>
<dbReference type="GO" id="GO:0008270">
    <property type="term" value="F:zinc ion binding"/>
    <property type="evidence" value="ECO:0007669"/>
    <property type="project" value="InterPro"/>
</dbReference>
<dbReference type="InterPro" id="IPR004919">
    <property type="entry name" value="GmrSD_N"/>
</dbReference>
<dbReference type="Gene3D" id="1.10.30.50">
    <property type="match status" value="1"/>
</dbReference>
<reference evidence="3 4" key="1">
    <citation type="submission" date="2018-10" db="EMBL/GenBank/DDBJ databases">
        <title>Draft Genome Sequence of Bacteroides sp. KCTC 15687.</title>
        <authorList>
            <person name="Yu S.Y."/>
            <person name="Kim J.S."/>
            <person name="Oh B.S."/>
            <person name="Park S.H."/>
            <person name="Kang S.W."/>
            <person name="Park J.E."/>
            <person name="Choi S.H."/>
            <person name="Han K.I."/>
            <person name="Lee K.C."/>
            <person name="Eom M.K."/>
            <person name="Suh M.K."/>
            <person name="Lee D.H."/>
            <person name="Yoon H."/>
            <person name="Kim B."/>
            <person name="Yang S.J."/>
            <person name="Lee J.S."/>
            <person name="Lee J.H."/>
        </authorList>
    </citation>
    <scope>NUCLEOTIDE SEQUENCE [LARGE SCALE GENOMIC DNA]</scope>
    <source>
        <strain evidence="3 4">KCTC 15687</strain>
    </source>
</reference>
<evidence type="ECO:0000313" key="4">
    <source>
        <dbReference type="Proteomes" id="UP000288079"/>
    </source>
</evidence>
<evidence type="ECO:0000259" key="1">
    <source>
        <dbReference type="Pfam" id="PF01844"/>
    </source>
</evidence>
<organism evidence="3 4">
    <name type="scientific">Bacteroides faecalis</name>
    <dbReference type="NCBI Taxonomy" id="2447885"/>
    <lineage>
        <taxon>Bacteria</taxon>
        <taxon>Pseudomonadati</taxon>
        <taxon>Bacteroidota</taxon>
        <taxon>Bacteroidia</taxon>
        <taxon>Bacteroidales</taxon>
        <taxon>Bacteroidaceae</taxon>
        <taxon>Bacteroides</taxon>
    </lineage>
</organism>
<dbReference type="InterPro" id="IPR002711">
    <property type="entry name" value="HNH"/>
</dbReference>
<dbReference type="RefSeq" id="WP_125041081.1">
    <property type="nucleotide sequence ID" value="NZ_BHWB01000005.1"/>
</dbReference>
<dbReference type="CDD" id="cd00085">
    <property type="entry name" value="HNHc"/>
    <property type="match status" value="1"/>
</dbReference>
<proteinExistence type="predicted"/>
<name>A0A401LTV2_9BACE</name>
<protein>
    <recommendedName>
        <fullName evidence="5">HNH endonuclease</fullName>
    </recommendedName>
</protein>
<dbReference type="Pfam" id="PF01844">
    <property type="entry name" value="HNH"/>
    <property type="match status" value="1"/>
</dbReference>
<feature type="domain" description="HNH" evidence="1">
    <location>
        <begin position="353"/>
        <end position="388"/>
    </location>
</feature>
<gene>
    <name evidence="3" type="ORF">KGMB02408_19570</name>
</gene>
<dbReference type="PANTHER" id="PTHR39639:SF1">
    <property type="entry name" value="DUF262 DOMAIN-CONTAINING PROTEIN"/>
    <property type="match status" value="1"/>
</dbReference>
<dbReference type="Pfam" id="PF03235">
    <property type="entry name" value="GmrSD_N"/>
    <property type="match status" value="1"/>
</dbReference>
<evidence type="ECO:0000259" key="2">
    <source>
        <dbReference type="Pfam" id="PF03235"/>
    </source>
</evidence>
<dbReference type="OrthoDB" id="9764212at2"/>
<dbReference type="EMBL" id="BHWB01000005">
    <property type="protein sequence ID" value="GCB35012.1"/>
    <property type="molecule type" value="Genomic_DNA"/>
</dbReference>
<dbReference type="AlphaFoldDB" id="A0A401LTV2"/>
<evidence type="ECO:0008006" key="5">
    <source>
        <dbReference type="Google" id="ProtNLM"/>
    </source>
</evidence>
<feature type="domain" description="GmrSD restriction endonucleases N-terminal" evidence="2">
    <location>
        <begin position="36"/>
        <end position="162"/>
    </location>
</feature>
<dbReference type="GO" id="GO:0003676">
    <property type="term" value="F:nucleic acid binding"/>
    <property type="evidence" value="ECO:0007669"/>
    <property type="project" value="InterPro"/>
</dbReference>
<dbReference type="PANTHER" id="PTHR39639">
    <property type="entry name" value="CHROMOSOME 16, WHOLE GENOME SHOTGUN SEQUENCE"/>
    <property type="match status" value="1"/>
</dbReference>
<dbReference type="GO" id="GO:0004519">
    <property type="term" value="F:endonuclease activity"/>
    <property type="evidence" value="ECO:0007669"/>
    <property type="project" value="InterPro"/>
</dbReference>
<accession>A0A401LTV2</accession>
<dbReference type="InterPro" id="IPR003615">
    <property type="entry name" value="HNH_nuc"/>
</dbReference>
<dbReference type="Proteomes" id="UP000288079">
    <property type="component" value="Unassembled WGS sequence"/>
</dbReference>